<feature type="transmembrane region" description="Helical" evidence="6">
    <location>
        <begin position="322"/>
        <end position="341"/>
    </location>
</feature>
<reference evidence="7" key="1">
    <citation type="submission" date="2022-12" db="EMBL/GenBank/DDBJ databases">
        <authorList>
            <person name="Petersen C."/>
        </authorList>
    </citation>
    <scope>NUCLEOTIDE SEQUENCE</scope>
    <source>
        <strain evidence="7">IBT 29677</strain>
    </source>
</reference>
<reference evidence="7" key="2">
    <citation type="journal article" date="2023" name="IMA Fungus">
        <title>Comparative genomic study of the Penicillium genus elucidates a diverse pangenome and 15 lateral gene transfer events.</title>
        <authorList>
            <person name="Petersen C."/>
            <person name="Sorensen T."/>
            <person name="Nielsen M.R."/>
            <person name="Sondergaard T.E."/>
            <person name="Sorensen J.L."/>
            <person name="Fitzpatrick D.A."/>
            <person name="Frisvad J.C."/>
            <person name="Nielsen K.L."/>
        </authorList>
    </citation>
    <scope>NUCLEOTIDE SEQUENCE</scope>
    <source>
        <strain evidence="7">IBT 29677</strain>
    </source>
</reference>
<comment type="subcellular location">
    <subcellularLocation>
        <location evidence="1">Membrane</location>
        <topology evidence="1">Multi-pass membrane protein</topology>
    </subcellularLocation>
</comment>
<feature type="compositionally biased region" description="Polar residues" evidence="5">
    <location>
        <begin position="1"/>
        <end position="14"/>
    </location>
</feature>
<organism evidence="7 8">
    <name type="scientific">Penicillium cosmopolitanum</name>
    <dbReference type="NCBI Taxonomy" id="1131564"/>
    <lineage>
        <taxon>Eukaryota</taxon>
        <taxon>Fungi</taxon>
        <taxon>Dikarya</taxon>
        <taxon>Ascomycota</taxon>
        <taxon>Pezizomycotina</taxon>
        <taxon>Eurotiomycetes</taxon>
        <taxon>Eurotiomycetidae</taxon>
        <taxon>Eurotiales</taxon>
        <taxon>Aspergillaceae</taxon>
        <taxon>Penicillium</taxon>
    </lineage>
</organism>
<dbReference type="InterPro" id="IPR036259">
    <property type="entry name" value="MFS_trans_sf"/>
</dbReference>
<dbReference type="SUPFAM" id="SSF103473">
    <property type="entry name" value="MFS general substrate transporter"/>
    <property type="match status" value="1"/>
</dbReference>
<feature type="transmembrane region" description="Helical" evidence="6">
    <location>
        <begin position="465"/>
        <end position="484"/>
    </location>
</feature>
<gene>
    <name evidence="7" type="ORF">N7509_001458</name>
</gene>
<evidence type="ECO:0000256" key="2">
    <source>
        <dbReference type="ARBA" id="ARBA00022692"/>
    </source>
</evidence>
<keyword evidence="8" id="KW-1185">Reference proteome</keyword>
<evidence type="ECO:0000256" key="3">
    <source>
        <dbReference type="ARBA" id="ARBA00022989"/>
    </source>
</evidence>
<evidence type="ECO:0000256" key="5">
    <source>
        <dbReference type="SAM" id="MobiDB-lite"/>
    </source>
</evidence>
<feature type="transmembrane region" description="Helical" evidence="6">
    <location>
        <begin position="160"/>
        <end position="181"/>
    </location>
</feature>
<accession>A0A9W9W7I4</accession>
<feature type="transmembrane region" description="Helical" evidence="6">
    <location>
        <begin position="107"/>
        <end position="128"/>
    </location>
</feature>
<feature type="transmembrane region" description="Helical" evidence="6">
    <location>
        <begin position="285"/>
        <end position="302"/>
    </location>
</feature>
<proteinExistence type="predicted"/>
<dbReference type="RefSeq" id="XP_056491890.1">
    <property type="nucleotide sequence ID" value="XM_056626095.1"/>
</dbReference>
<dbReference type="InterPro" id="IPR051617">
    <property type="entry name" value="UNC-93-like_regulator"/>
</dbReference>
<dbReference type="AlphaFoldDB" id="A0A9W9W7I4"/>
<dbReference type="PANTHER" id="PTHR23294">
    <property type="entry name" value="ET TRANSLATION PRODUCT-RELATED"/>
    <property type="match status" value="1"/>
</dbReference>
<feature type="transmembrane region" description="Helical" evidence="6">
    <location>
        <begin position="135"/>
        <end position="154"/>
    </location>
</feature>
<evidence type="ECO:0000256" key="6">
    <source>
        <dbReference type="SAM" id="Phobius"/>
    </source>
</evidence>
<keyword evidence="3 6" id="KW-1133">Transmembrane helix</keyword>
<dbReference type="EMBL" id="JAPZBU010000004">
    <property type="protein sequence ID" value="KAJ5407575.1"/>
    <property type="molecule type" value="Genomic_DNA"/>
</dbReference>
<evidence type="ECO:0000256" key="1">
    <source>
        <dbReference type="ARBA" id="ARBA00004141"/>
    </source>
</evidence>
<name>A0A9W9W7I4_9EURO</name>
<feature type="transmembrane region" description="Helical" evidence="6">
    <location>
        <begin position="55"/>
        <end position="74"/>
    </location>
</feature>
<sequence>MVNDTTGTDPTSDKGSVPAHNVEEPVGDLQLPPGWMYKSWGVGRWRTPWYASPRFQLAMVAFVCFMCPGMFNALSGLGGGGKADPHLADQMGVENQQKWTDRSCQNLTLYSVFAVVGFFAGSIVNWIGIRLSLSFGGIGYCIYAISLLVSVHKYVPGFNIFAGALLGACAGILWSAQGAIMMSYPHEHQKGRYFAWFWGIFNIGACIGSLIALGTNINVKVAATISDGTYIAFIVLMFFGACLALMLCDAKKVIRRDGSRVIVMRNPTWKTELYGLYDTLKHEPFVILLFPMFWSSNWFYTYQGNAINVAYFNTRTRALNSFLYWFAQIVAATIIGPLLDMTYFRRTVRARSAWIILFILTMVIWGGGWAWQKNYTRESVNPETTDFQHWDWTHPGYVGPMFLYFFYGFYDAVWQGVIYWYMGALSNSGRKSANFAGFYKGIQSAGAAVMWSIDFHNTSYAAEFASNWGLLGGSLLIAAPVIFLRIKDHVDIADDLQNTDETVKDVLPVGHPEK</sequence>
<feature type="region of interest" description="Disordered" evidence="5">
    <location>
        <begin position="1"/>
        <end position="26"/>
    </location>
</feature>
<dbReference type="GeneID" id="81365075"/>
<evidence type="ECO:0000313" key="7">
    <source>
        <dbReference type="EMBL" id="KAJ5407575.1"/>
    </source>
</evidence>
<feature type="transmembrane region" description="Helical" evidence="6">
    <location>
        <begin position="229"/>
        <end position="248"/>
    </location>
</feature>
<dbReference type="Gene3D" id="1.20.1250.20">
    <property type="entry name" value="MFS general substrate transporter like domains"/>
    <property type="match status" value="1"/>
</dbReference>
<protein>
    <submittedName>
        <fullName evidence="7">Uncharacterized protein</fullName>
    </submittedName>
</protein>
<dbReference type="OrthoDB" id="196103at2759"/>
<dbReference type="GO" id="GO:0016020">
    <property type="term" value="C:membrane"/>
    <property type="evidence" value="ECO:0007669"/>
    <property type="project" value="UniProtKB-SubCell"/>
</dbReference>
<dbReference type="PANTHER" id="PTHR23294:SF59">
    <property type="entry name" value="UNC93-LIKE PROTEIN C922.05C"/>
    <property type="match status" value="1"/>
</dbReference>
<dbReference type="Proteomes" id="UP001147747">
    <property type="component" value="Unassembled WGS sequence"/>
</dbReference>
<comment type="caution">
    <text evidence="7">The sequence shown here is derived from an EMBL/GenBank/DDBJ whole genome shotgun (WGS) entry which is preliminary data.</text>
</comment>
<evidence type="ECO:0000256" key="4">
    <source>
        <dbReference type="ARBA" id="ARBA00023136"/>
    </source>
</evidence>
<feature type="transmembrane region" description="Helical" evidence="6">
    <location>
        <begin position="353"/>
        <end position="371"/>
    </location>
</feature>
<feature type="transmembrane region" description="Helical" evidence="6">
    <location>
        <begin position="401"/>
        <end position="421"/>
    </location>
</feature>
<evidence type="ECO:0000313" key="8">
    <source>
        <dbReference type="Proteomes" id="UP001147747"/>
    </source>
</evidence>
<keyword evidence="2 6" id="KW-0812">Transmembrane</keyword>
<dbReference type="Pfam" id="PF05978">
    <property type="entry name" value="UNC-93"/>
    <property type="match status" value="1"/>
</dbReference>
<feature type="transmembrane region" description="Helical" evidence="6">
    <location>
        <begin position="193"/>
        <end position="217"/>
    </location>
</feature>
<dbReference type="InterPro" id="IPR010291">
    <property type="entry name" value="Ion_channel_UNC-93"/>
</dbReference>
<keyword evidence="4 6" id="KW-0472">Membrane</keyword>